<keyword evidence="9" id="KW-1185">Reference proteome</keyword>
<evidence type="ECO:0000259" key="6">
    <source>
        <dbReference type="Pfam" id="PF10392"/>
    </source>
</evidence>
<evidence type="ECO:0000256" key="5">
    <source>
        <dbReference type="SAM" id="MobiDB-lite"/>
    </source>
</evidence>
<evidence type="ECO:0000259" key="7">
    <source>
        <dbReference type="Pfam" id="PF20649"/>
    </source>
</evidence>
<feature type="region of interest" description="Disordered" evidence="5">
    <location>
        <begin position="565"/>
        <end position="585"/>
    </location>
</feature>
<keyword evidence="3" id="KW-0333">Golgi apparatus</keyword>
<evidence type="ECO:0000313" key="9">
    <source>
        <dbReference type="Proteomes" id="UP000192257"/>
    </source>
</evidence>
<dbReference type="InterPro" id="IPR048485">
    <property type="entry name" value="COG5_helical"/>
</dbReference>
<dbReference type="OrthoDB" id="18786at2759"/>
<comment type="caution">
    <text evidence="8">The sequence shown here is derived from an EMBL/GenBank/DDBJ whole genome shotgun (WGS) entry which is preliminary data.</text>
</comment>
<dbReference type="Proteomes" id="UP000192257">
    <property type="component" value="Unassembled WGS sequence"/>
</dbReference>
<dbReference type="GO" id="GO:0006891">
    <property type="term" value="P:intra-Golgi vesicle-mediated transport"/>
    <property type="evidence" value="ECO:0007669"/>
    <property type="project" value="InterPro"/>
</dbReference>
<evidence type="ECO:0000256" key="2">
    <source>
        <dbReference type="ARBA" id="ARBA00020974"/>
    </source>
</evidence>
<dbReference type="RefSeq" id="XP_028881479.1">
    <property type="nucleotide sequence ID" value="XM_029027259.1"/>
</dbReference>
<gene>
    <name evidence="8" type="ORF">TM35_000222120</name>
</gene>
<accession>A0A1X0NSF9</accession>
<evidence type="ECO:0000313" key="8">
    <source>
        <dbReference type="EMBL" id="ORC87413.1"/>
    </source>
</evidence>
<evidence type="ECO:0000256" key="3">
    <source>
        <dbReference type="ARBA" id="ARBA00023034"/>
    </source>
</evidence>
<reference evidence="8 9" key="1">
    <citation type="submission" date="2017-03" db="EMBL/GenBank/DDBJ databases">
        <title>An alternative strategy for trypanosome survival in the mammalian bloodstream revealed through genome and transcriptome analysis of the ubiquitous bovine parasite Trypanosoma (Megatrypanum) theileri.</title>
        <authorList>
            <person name="Kelly S."/>
            <person name="Ivens A."/>
            <person name="Mott A."/>
            <person name="O'Neill E."/>
            <person name="Emms D."/>
            <person name="Macleod O."/>
            <person name="Voorheis P."/>
            <person name="Matthews J."/>
            <person name="Matthews K."/>
            <person name="Carrington M."/>
        </authorList>
    </citation>
    <scope>NUCLEOTIDE SEQUENCE [LARGE SCALE GENOMIC DNA]</scope>
    <source>
        <strain evidence="8">Edinburgh</strain>
    </source>
</reference>
<dbReference type="GeneID" id="39987039"/>
<feature type="domain" description="Conserved oligomeric Golgi complex subunit 5 N-terminal" evidence="6">
    <location>
        <begin position="6"/>
        <end position="128"/>
    </location>
</feature>
<dbReference type="GO" id="GO:0017119">
    <property type="term" value="C:Golgi transport complex"/>
    <property type="evidence" value="ECO:0007669"/>
    <property type="project" value="InterPro"/>
</dbReference>
<dbReference type="GO" id="GO:0000139">
    <property type="term" value="C:Golgi membrane"/>
    <property type="evidence" value="ECO:0007669"/>
    <property type="project" value="UniProtKB-SubCell"/>
</dbReference>
<dbReference type="Pfam" id="PF10392">
    <property type="entry name" value="COG5_N"/>
    <property type="match status" value="1"/>
</dbReference>
<evidence type="ECO:0000256" key="1">
    <source>
        <dbReference type="ARBA" id="ARBA00004395"/>
    </source>
</evidence>
<dbReference type="PANTHER" id="PTHR13228:SF3">
    <property type="entry name" value="CONSERVED OLIGOMERIC GOLGI COMPLEX SUBUNIT 5"/>
    <property type="match status" value="1"/>
</dbReference>
<name>A0A1X0NSF9_9TRYP</name>
<keyword evidence="4" id="KW-0472">Membrane</keyword>
<sequence>MFADSTLMSPDFDEDAYLRYALHATNGHAERVRLAMCAKAVREEVHKILSENAEDMVRQVTAACRAQRDVAGVRQATASLVHSISKLRNTVQEPHRVINANIIKLENINAALNTLRSILKFIGLTTRLKSQLPQDLARAARTLHELEELLQTSNITGIEVVDSRMDAVEKAAVVIRTKAQDMLRRGDTQDTSGVAISLQCFFILGSLPRVLGSLMTEQKREVMKSLMRDLDLQSMTDEVNLGNNGSASDINMRTREVIFSRLKSAFTNIAQHTQVVVAVWRVLLKRVDPVTHIPYLSAIENPTSVLGDYWHLVTEKLRERLQAIQRRPNFLAALASDILQYRSLLNSFLVDMRELLELLSRLMEMDTLAMRRTSSSLFSNTSPGGVEQLKRIWLSQVTQEVNDRFAAHVMDRHKERLHYILSKLPSIIPSNNSSRPSSMSIVVDLQRPHVPAAVQVLETRSYTVVATQDVTMYRQDPYALSIVLDCVIQSLTTFIQPVTEAINKWPLPPLPSVSGDTTSAQLLHICVSNACTLLSNDLEALLASLPEELFTEDRATDRWISGVERGIDQEEDEGGETSSNARKHVVDKRRQLRDLTNKFKSISEQAIQPFFKSASGLLLDSISMCVGGAQGQEAAGVGQLQSQIQHFMSHFYYLFDPQTSTLDENARKLSDILIARLIVAVTLLYPFNSSTQQHVLCCLQQISRVVFSFGPASSHGSMGRSTMSLKGQLHQLAAWYNIQEEAFDKPVEEWYTVLATLPPVIARLLLLQRILQPSKGVKKPYTILRVNPDNFVEMIENAVLEQLRLANSPQRGFTDGGTTLPTMMRMGEVMNAVETCFREAAEATREDASQAPMVRWVEKLWALL</sequence>
<proteinExistence type="predicted"/>
<dbReference type="InterPro" id="IPR019465">
    <property type="entry name" value="Cog5"/>
</dbReference>
<dbReference type="AlphaFoldDB" id="A0A1X0NSF9"/>
<dbReference type="Pfam" id="PF20649">
    <property type="entry name" value="COG5_C"/>
    <property type="match status" value="1"/>
</dbReference>
<feature type="domain" description="Conserved oligomeric Golgi complex subunit 5 helical" evidence="7">
    <location>
        <begin position="156"/>
        <end position="334"/>
    </location>
</feature>
<evidence type="ECO:0000256" key="4">
    <source>
        <dbReference type="ARBA" id="ARBA00023136"/>
    </source>
</evidence>
<organism evidence="8 9">
    <name type="scientific">Trypanosoma theileri</name>
    <dbReference type="NCBI Taxonomy" id="67003"/>
    <lineage>
        <taxon>Eukaryota</taxon>
        <taxon>Discoba</taxon>
        <taxon>Euglenozoa</taxon>
        <taxon>Kinetoplastea</taxon>
        <taxon>Metakinetoplastina</taxon>
        <taxon>Trypanosomatida</taxon>
        <taxon>Trypanosomatidae</taxon>
        <taxon>Trypanosoma</taxon>
    </lineage>
</organism>
<dbReference type="STRING" id="67003.A0A1X0NSF9"/>
<comment type="subcellular location">
    <subcellularLocation>
        <location evidence="1">Golgi apparatus membrane</location>
        <topology evidence="1">Peripheral membrane protein</topology>
    </subcellularLocation>
</comment>
<dbReference type="InterPro" id="IPR049176">
    <property type="entry name" value="COG5_N"/>
</dbReference>
<protein>
    <recommendedName>
        <fullName evidence="2">Conserved oligomeric Golgi complex subunit 5</fullName>
    </recommendedName>
</protein>
<dbReference type="EMBL" id="NBCO01000022">
    <property type="protein sequence ID" value="ORC87413.1"/>
    <property type="molecule type" value="Genomic_DNA"/>
</dbReference>
<dbReference type="VEuPathDB" id="TriTrypDB:TM35_000222120"/>
<dbReference type="PANTHER" id="PTHR13228">
    <property type="entry name" value="CONSERVED OLIGOMERIC GOLGI COMPLEX COMPONENT 5"/>
    <property type="match status" value="1"/>
</dbReference>